<dbReference type="Pfam" id="PF14905">
    <property type="entry name" value="OMP_b-brl_3"/>
    <property type="match status" value="1"/>
</dbReference>
<evidence type="ECO:0000259" key="4">
    <source>
        <dbReference type="Pfam" id="PF07715"/>
    </source>
</evidence>
<dbReference type="InterPro" id="IPR012910">
    <property type="entry name" value="Plug_dom"/>
</dbReference>
<feature type="domain" description="TonB-dependent receptor plug" evidence="4">
    <location>
        <begin position="172"/>
        <end position="253"/>
    </location>
</feature>
<evidence type="ECO:0000256" key="3">
    <source>
        <dbReference type="ARBA" id="ARBA00023237"/>
    </source>
</evidence>
<dbReference type="GO" id="GO:0009279">
    <property type="term" value="C:cell outer membrane"/>
    <property type="evidence" value="ECO:0007669"/>
    <property type="project" value="UniProtKB-SubCell"/>
</dbReference>
<dbReference type="InterPro" id="IPR036942">
    <property type="entry name" value="Beta-barrel_TonB_sf"/>
</dbReference>
<keyword evidence="2" id="KW-0472">Membrane</keyword>
<evidence type="ECO:0000256" key="2">
    <source>
        <dbReference type="ARBA" id="ARBA00023136"/>
    </source>
</evidence>
<reference evidence="6 7" key="1">
    <citation type="journal article" date="2019" name="Environ. Microbiol.">
        <title>Species interactions and distinct microbial communities in high Arctic permafrost affected cryosols are associated with the CH4 and CO2 gas fluxes.</title>
        <authorList>
            <person name="Altshuler I."/>
            <person name="Hamel J."/>
            <person name="Turney S."/>
            <person name="Magnuson E."/>
            <person name="Levesque R."/>
            <person name="Greer C."/>
            <person name="Whyte L.G."/>
        </authorList>
    </citation>
    <scope>NUCLEOTIDE SEQUENCE [LARGE SCALE GENOMIC DNA]</scope>
    <source>
        <strain evidence="6 7">S9.2P</strain>
    </source>
</reference>
<accession>A0A502GWK9</accession>
<keyword evidence="3" id="KW-0998">Cell outer membrane</keyword>
<comment type="caution">
    <text evidence="6">The sequence shown here is derived from an EMBL/GenBank/DDBJ whole genome shotgun (WGS) entry which is preliminary data.</text>
</comment>
<organism evidence="6 7">
    <name type="scientific">Hymenobacter nivis</name>
    <dbReference type="NCBI Taxonomy" id="1850093"/>
    <lineage>
        <taxon>Bacteria</taxon>
        <taxon>Pseudomonadati</taxon>
        <taxon>Bacteroidota</taxon>
        <taxon>Cytophagia</taxon>
        <taxon>Cytophagales</taxon>
        <taxon>Hymenobacteraceae</taxon>
        <taxon>Hymenobacter</taxon>
    </lineage>
</organism>
<keyword evidence="7" id="KW-1185">Reference proteome</keyword>
<evidence type="ECO:0000313" key="7">
    <source>
        <dbReference type="Proteomes" id="UP000317646"/>
    </source>
</evidence>
<proteinExistence type="predicted"/>
<dbReference type="InterPro" id="IPR008969">
    <property type="entry name" value="CarboxyPept-like_regulatory"/>
</dbReference>
<feature type="domain" description="Outer membrane protein beta-barrel" evidence="5">
    <location>
        <begin position="419"/>
        <end position="812"/>
    </location>
</feature>
<keyword evidence="6" id="KW-0675">Receptor</keyword>
<dbReference type="Pfam" id="PF07715">
    <property type="entry name" value="Plug"/>
    <property type="match status" value="1"/>
</dbReference>
<comment type="subcellular location">
    <subcellularLocation>
        <location evidence="1">Cell outer membrane</location>
    </subcellularLocation>
</comment>
<dbReference type="Gene3D" id="2.60.40.1120">
    <property type="entry name" value="Carboxypeptidase-like, regulatory domain"/>
    <property type="match status" value="1"/>
</dbReference>
<dbReference type="AlphaFoldDB" id="A0A502GWK9"/>
<dbReference type="SUPFAM" id="SSF49464">
    <property type="entry name" value="Carboxypeptidase regulatory domain-like"/>
    <property type="match status" value="1"/>
</dbReference>
<dbReference type="PANTHER" id="PTHR40980:SF4">
    <property type="entry name" value="TONB-DEPENDENT RECEPTOR-LIKE BETA-BARREL DOMAIN-CONTAINING PROTEIN"/>
    <property type="match status" value="1"/>
</dbReference>
<dbReference type="PANTHER" id="PTHR40980">
    <property type="entry name" value="PLUG DOMAIN-CONTAINING PROTEIN"/>
    <property type="match status" value="1"/>
</dbReference>
<dbReference type="Proteomes" id="UP000317646">
    <property type="component" value="Unassembled WGS sequence"/>
</dbReference>
<dbReference type="SUPFAM" id="SSF56935">
    <property type="entry name" value="Porins"/>
    <property type="match status" value="1"/>
</dbReference>
<evidence type="ECO:0000259" key="5">
    <source>
        <dbReference type="Pfam" id="PF14905"/>
    </source>
</evidence>
<name>A0A502GWK9_9BACT</name>
<sequence length="839" mass="90180">MHSPQARPWLRFFLATGLPMPKFFSTRLYFIFTRCLAGAGLLALPLASMGQAGPAVRGTVADSAGVPVASATVTLHRAADSVAVKAEFTGAQGTYQLAAAPGGRYLVSAVQVGYQRRWSPAFELPAAGLALATLLLARSTSTALKEVSVTAARSLYEHRPDRTVLHVEDSPLAAGATTLDLLGRAPGVTVAANGNLGLRGRQGLLVVLDGKRLALTGDELADLLRALPAEQVGTIEVITNPPASYDAQGGAGVIAIHLRKDQRLGTNGSVNAAYGRGEFGKFVGGGALNHRAQKLNTFGNYTYADRHNFTRVDIERRFAPAGGPGSSSAQNNDLTNHLQSHTFKAGIDYNLSARTLVGVAASGLVSHLASTNQNQTALYDGAGALTRRYHATVGQDVRRPNTALNANLRHAFADSAGAATLSADADYARYDTRRRTDLATAYDQPSAPAAVLTGDQRNNLSLASFKADYARPLPHRMRLEAGAKATRVRSDNDVAFDRTENGMKARDAAISSTFRYDENVNAAYGILSRAGARTALQAGLRAEQTNTLGHSNGGTDDFERHYFQLFPSLSVEHTLSDRHALGLSLNRRIERPNYSQVNPLRVYIDPTSYGAGNPGLLPATSYNAELTHTFRQKFITSLGYSRTDWPILLQVQPAPDGNLLVVSRNVNLAVQHNYALTLTAPLTLAPWWTFYGNAVLYYARFVGGPAGGPPVNRRPALTFTGSNTFALPGGWSGELNANLETGETFGYERLKYRGQVGAGLQKTLWAKQATLRLNIADVFYTMPIRATQTYATFSETFYQRLDTRVGTLAFTYRFGSAKVAGARKRAAGAEEELRRAAGQ</sequence>
<dbReference type="Gene3D" id="2.170.130.10">
    <property type="entry name" value="TonB-dependent receptor, plug domain"/>
    <property type="match status" value="1"/>
</dbReference>
<evidence type="ECO:0000256" key="1">
    <source>
        <dbReference type="ARBA" id="ARBA00004442"/>
    </source>
</evidence>
<dbReference type="Gene3D" id="2.40.170.20">
    <property type="entry name" value="TonB-dependent receptor, beta-barrel domain"/>
    <property type="match status" value="1"/>
</dbReference>
<gene>
    <name evidence="6" type="ORF">EAH73_11215</name>
</gene>
<dbReference type="Pfam" id="PF13620">
    <property type="entry name" value="CarboxypepD_reg"/>
    <property type="match status" value="1"/>
</dbReference>
<dbReference type="InterPro" id="IPR041700">
    <property type="entry name" value="OMP_b-brl_3"/>
</dbReference>
<protein>
    <submittedName>
        <fullName evidence="6">TonB-dependent receptor</fullName>
    </submittedName>
</protein>
<dbReference type="InterPro" id="IPR037066">
    <property type="entry name" value="Plug_dom_sf"/>
</dbReference>
<evidence type="ECO:0000313" key="6">
    <source>
        <dbReference type="EMBL" id="TPG65945.1"/>
    </source>
</evidence>
<dbReference type="EMBL" id="RCYZ01000004">
    <property type="protein sequence ID" value="TPG65945.1"/>
    <property type="molecule type" value="Genomic_DNA"/>
</dbReference>